<gene>
    <name evidence="1" type="ORF">S01H1_70365</name>
</gene>
<proteinExistence type="predicted"/>
<dbReference type="EMBL" id="BARS01046787">
    <property type="protein sequence ID" value="GAG32953.1"/>
    <property type="molecule type" value="Genomic_DNA"/>
</dbReference>
<protein>
    <submittedName>
        <fullName evidence="1">Uncharacterized protein</fullName>
    </submittedName>
</protein>
<accession>X0X8J5</accession>
<sequence length="75" mass="8947">MVKSKTLDECMFLSRPKKEMRRKKLDQLCDYFNLKRYMGELFLSETKVNPHDIDARRVAKTLGLLPRDFEARRAP</sequence>
<reference evidence="1" key="1">
    <citation type="journal article" date="2014" name="Front. Microbiol.">
        <title>High frequency of phylogenetically diverse reductive dehalogenase-homologous genes in deep subseafloor sedimentary metagenomes.</title>
        <authorList>
            <person name="Kawai M."/>
            <person name="Futagami T."/>
            <person name="Toyoda A."/>
            <person name="Takaki Y."/>
            <person name="Nishi S."/>
            <person name="Hori S."/>
            <person name="Arai W."/>
            <person name="Tsubouchi T."/>
            <person name="Morono Y."/>
            <person name="Uchiyama I."/>
            <person name="Ito T."/>
            <person name="Fujiyama A."/>
            <person name="Inagaki F."/>
            <person name="Takami H."/>
        </authorList>
    </citation>
    <scope>NUCLEOTIDE SEQUENCE</scope>
    <source>
        <strain evidence="1">Expedition CK06-06</strain>
    </source>
</reference>
<organism evidence="1">
    <name type="scientific">marine sediment metagenome</name>
    <dbReference type="NCBI Taxonomy" id="412755"/>
    <lineage>
        <taxon>unclassified sequences</taxon>
        <taxon>metagenomes</taxon>
        <taxon>ecological metagenomes</taxon>
    </lineage>
</organism>
<comment type="caution">
    <text evidence="1">The sequence shown here is derived from an EMBL/GenBank/DDBJ whole genome shotgun (WGS) entry which is preliminary data.</text>
</comment>
<dbReference type="AlphaFoldDB" id="X0X8J5"/>
<name>X0X8J5_9ZZZZ</name>
<evidence type="ECO:0000313" key="1">
    <source>
        <dbReference type="EMBL" id="GAG32953.1"/>
    </source>
</evidence>